<reference evidence="1 2" key="1">
    <citation type="journal article" date="2019" name="Environ. Microbiol.">
        <title>At the nexus of three kingdoms: the genome of the mycorrhizal fungus Gigaspora margarita provides insights into plant, endobacterial and fungal interactions.</title>
        <authorList>
            <person name="Venice F."/>
            <person name="Ghignone S."/>
            <person name="Salvioli di Fossalunga A."/>
            <person name="Amselem J."/>
            <person name="Novero M."/>
            <person name="Xianan X."/>
            <person name="Sedzielewska Toro K."/>
            <person name="Morin E."/>
            <person name="Lipzen A."/>
            <person name="Grigoriev I.V."/>
            <person name="Henrissat B."/>
            <person name="Martin F.M."/>
            <person name="Bonfante P."/>
        </authorList>
    </citation>
    <scope>NUCLEOTIDE SEQUENCE [LARGE SCALE GENOMIC DNA]</scope>
    <source>
        <strain evidence="1 2">BEG34</strain>
    </source>
</reference>
<keyword evidence="2" id="KW-1185">Reference proteome</keyword>
<organism evidence="1 2">
    <name type="scientific">Gigaspora margarita</name>
    <dbReference type="NCBI Taxonomy" id="4874"/>
    <lineage>
        <taxon>Eukaryota</taxon>
        <taxon>Fungi</taxon>
        <taxon>Fungi incertae sedis</taxon>
        <taxon>Mucoromycota</taxon>
        <taxon>Glomeromycotina</taxon>
        <taxon>Glomeromycetes</taxon>
        <taxon>Diversisporales</taxon>
        <taxon>Gigasporaceae</taxon>
        <taxon>Gigaspora</taxon>
    </lineage>
</organism>
<dbReference type="InterPro" id="IPR015943">
    <property type="entry name" value="WD40/YVTN_repeat-like_dom_sf"/>
</dbReference>
<dbReference type="EMBL" id="WTPW01001851">
    <property type="protein sequence ID" value="KAF0411572.1"/>
    <property type="molecule type" value="Genomic_DNA"/>
</dbReference>
<name>A0A8H4A2S6_GIGMA</name>
<dbReference type="AlphaFoldDB" id="A0A8H4A2S6"/>
<evidence type="ECO:0000313" key="2">
    <source>
        <dbReference type="Proteomes" id="UP000439903"/>
    </source>
</evidence>
<dbReference type="OrthoDB" id="2435626at2759"/>
<dbReference type="InterPro" id="IPR036322">
    <property type="entry name" value="WD40_repeat_dom_sf"/>
</dbReference>
<dbReference type="SUPFAM" id="SSF50978">
    <property type="entry name" value="WD40 repeat-like"/>
    <property type="match status" value="1"/>
</dbReference>
<comment type="caution">
    <text evidence="1">The sequence shown here is derived from an EMBL/GenBank/DDBJ whole genome shotgun (WGS) entry which is preliminary data.</text>
</comment>
<gene>
    <name evidence="1" type="ORF">F8M41_008202</name>
</gene>
<sequence>MVDTSDTSELQIQIAKDVGKAVDFNPHKGKPATIIACSPNGEYITTWCFADRSVVGWKIVDGELHLKHEYMISVDDTIYYECSKLYVHKDINTDLYKHKDNIDRYLKQNLSSFISVSDNKLVSMPIYHSDISFSSFKIGIFDFKTKEQRLQNLPMTNFNVVCLAFLKNNDLVIVGYKRNQSKVYRAYVFTQQNSSELIHKSTIKLDTIENIYYISITITGKIFIYNTSIGNITKWDIMTLKLDAYFLFKPECYDNIEIKLSDDELLLFVRGTDSSYSYISIYLAKNGMRFTNAYDKQIKIDAVYLVASNIGARLLIIAYNEEDKSEIYMLRDPFTFTEPVDAHKFFDCSEDSDMQIQFQYPFIVKSDQIIGFIRTNDENIDKKLIIKELIQDKNNWITFLTNIGRFQ</sequence>
<accession>A0A8H4A2S6</accession>
<dbReference type="Proteomes" id="UP000439903">
    <property type="component" value="Unassembled WGS sequence"/>
</dbReference>
<protein>
    <submittedName>
        <fullName evidence="1">Uncharacterized protein</fullName>
    </submittedName>
</protein>
<dbReference type="Gene3D" id="2.130.10.10">
    <property type="entry name" value="YVTN repeat-like/Quinoprotein amine dehydrogenase"/>
    <property type="match status" value="1"/>
</dbReference>
<proteinExistence type="predicted"/>
<evidence type="ECO:0000313" key="1">
    <source>
        <dbReference type="EMBL" id="KAF0411572.1"/>
    </source>
</evidence>